<dbReference type="PROSITE" id="PS50026">
    <property type="entry name" value="EGF_3"/>
    <property type="match status" value="1"/>
</dbReference>
<dbReference type="GO" id="GO:0005615">
    <property type="term" value="C:extracellular space"/>
    <property type="evidence" value="ECO:0007669"/>
    <property type="project" value="TreeGrafter"/>
</dbReference>
<keyword evidence="4 10" id="KW-1133">Transmembrane helix</keyword>
<feature type="non-terminal residue" evidence="13">
    <location>
        <position position="1"/>
    </location>
</feature>
<gene>
    <name evidence="13" type="ORF">IRJ41_019561</name>
</gene>
<dbReference type="PRINTS" id="PR00009">
    <property type="entry name" value="EGFTGF"/>
</dbReference>
<keyword evidence="2 9" id="KW-0245">EGF-like domain</keyword>
<feature type="transmembrane region" description="Helical" evidence="10">
    <location>
        <begin position="103"/>
        <end position="126"/>
    </location>
</feature>
<dbReference type="GO" id="GO:0007173">
    <property type="term" value="P:epidermal growth factor receptor signaling pathway"/>
    <property type="evidence" value="ECO:0007669"/>
    <property type="project" value="TreeGrafter"/>
</dbReference>
<dbReference type="EMBL" id="JAFHDT010000017">
    <property type="protein sequence ID" value="KAI7797677.1"/>
    <property type="molecule type" value="Genomic_DNA"/>
</dbReference>
<evidence type="ECO:0000256" key="7">
    <source>
        <dbReference type="ARBA" id="ARBA00023157"/>
    </source>
</evidence>
<protein>
    <submittedName>
        <fullName evidence="13">Epigen-like</fullName>
    </submittedName>
</protein>
<dbReference type="InterPro" id="IPR000742">
    <property type="entry name" value="EGF"/>
</dbReference>
<dbReference type="AlphaFoldDB" id="A0A9W7TKE7"/>
<comment type="subcellular location">
    <subcellularLocation>
        <location evidence="1">Membrane</location>
        <topology evidence="1">Single-pass type I membrane protein</topology>
    </subcellularLocation>
</comment>
<evidence type="ECO:0000259" key="12">
    <source>
        <dbReference type="PROSITE" id="PS50026"/>
    </source>
</evidence>
<dbReference type="Gene3D" id="2.10.25.10">
    <property type="entry name" value="Laminin"/>
    <property type="match status" value="1"/>
</dbReference>
<name>A0A9W7TKE7_TRIRA</name>
<evidence type="ECO:0000256" key="8">
    <source>
        <dbReference type="ARBA" id="ARBA00023180"/>
    </source>
</evidence>
<dbReference type="PROSITE" id="PS00022">
    <property type="entry name" value="EGF_1"/>
    <property type="match status" value="1"/>
</dbReference>
<dbReference type="Proteomes" id="UP001059041">
    <property type="component" value="Linkage Group LG17"/>
</dbReference>
<keyword evidence="5" id="KW-0339">Growth factor</keyword>
<dbReference type="SUPFAM" id="SSF57196">
    <property type="entry name" value="EGF/Laminin"/>
    <property type="match status" value="1"/>
</dbReference>
<dbReference type="GO" id="GO:0005154">
    <property type="term" value="F:epidermal growth factor receptor binding"/>
    <property type="evidence" value="ECO:0007669"/>
    <property type="project" value="TreeGrafter"/>
</dbReference>
<dbReference type="PANTHER" id="PTHR10740">
    <property type="entry name" value="TRANSFORMING GROWTH FACTOR ALPHA"/>
    <property type="match status" value="1"/>
</dbReference>
<keyword evidence="8" id="KW-0325">Glycoprotein</keyword>
<feature type="signal peptide" evidence="11">
    <location>
        <begin position="1"/>
        <end position="19"/>
    </location>
</feature>
<accession>A0A9W7TKE7</accession>
<feature type="domain" description="EGF-like" evidence="12">
    <location>
        <begin position="48"/>
        <end position="88"/>
    </location>
</feature>
<evidence type="ECO:0000313" key="13">
    <source>
        <dbReference type="EMBL" id="KAI7797677.1"/>
    </source>
</evidence>
<keyword evidence="11" id="KW-0732">Signal</keyword>
<dbReference type="GO" id="GO:0008284">
    <property type="term" value="P:positive regulation of cell population proliferation"/>
    <property type="evidence" value="ECO:0007669"/>
    <property type="project" value="TreeGrafter"/>
</dbReference>
<evidence type="ECO:0000256" key="6">
    <source>
        <dbReference type="ARBA" id="ARBA00023136"/>
    </source>
</evidence>
<dbReference type="GO" id="GO:0008083">
    <property type="term" value="F:growth factor activity"/>
    <property type="evidence" value="ECO:0007669"/>
    <property type="project" value="UniProtKB-KW"/>
</dbReference>
<feature type="chain" id="PRO_5040786700" evidence="11">
    <location>
        <begin position="20"/>
        <end position="146"/>
    </location>
</feature>
<keyword evidence="6 10" id="KW-0472">Membrane</keyword>
<feature type="disulfide bond" evidence="9">
    <location>
        <begin position="78"/>
        <end position="87"/>
    </location>
</feature>
<keyword evidence="14" id="KW-1185">Reference proteome</keyword>
<dbReference type="GO" id="GO:0045840">
    <property type="term" value="P:positive regulation of mitotic nuclear division"/>
    <property type="evidence" value="ECO:0007669"/>
    <property type="project" value="TreeGrafter"/>
</dbReference>
<keyword evidence="7 9" id="KW-1015">Disulfide bond</keyword>
<comment type="caution">
    <text evidence="13">The sequence shown here is derived from an EMBL/GenBank/DDBJ whole genome shotgun (WGS) entry which is preliminary data.</text>
</comment>
<evidence type="ECO:0000256" key="1">
    <source>
        <dbReference type="ARBA" id="ARBA00004479"/>
    </source>
</evidence>
<dbReference type="PANTHER" id="PTHR10740:SF10">
    <property type="entry name" value="EPIGEN"/>
    <property type="match status" value="1"/>
</dbReference>
<proteinExistence type="predicted"/>
<evidence type="ECO:0000256" key="10">
    <source>
        <dbReference type="SAM" id="Phobius"/>
    </source>
</evidence>
<keyword evidence="3 10" id="KW-0812">Transmembrane</keyword>
<reference evidence="13" key="1">
    <citation type="submission" date="2021-02" db="EMBL/GenBank/DDBJ databases">
        <title>Comparative genomics reveals that relaxation of natural selection precedes convergent phenotypic evolution of cavefish.</title>
        <authorList>
            <person name="Peng Z."/>
        </authorList>
    </citation>
    <scope>NUCLEOTIDE SEQUENCE</scope>
    <source>
        <tissue evidence="13">Muscle</tissue>
    </source>
</reference>
<comment type="caution">
    <text evidence="9">Lacks conserved residue(s) required for the propagation of feature annotation.</text>
</comment>
<evidence type="ECO:0000256" key="4">
    <source>
        <dbReference type="ARBA" id="ARBA00022989"/>
    </source>
</evidence>
<organism evidence="13 14">
    <name type="scientific">Triplophysa rosa</name>
    <name type="common">Cave loach</name>
    <dbReference type="NCBI Taxonomy" id="992332"/>
    <lineage>
        <taxon>Eukaryota</taxon>
        <taxon>Metazoa</taxon>
        <taxon>Chordata</taxon>
        <taxon>Craniata</taxon>
        <taxon>Vertebrata</taxon>
        <taxon>Euteleostomi</taxon>
        <taxon>Actinopterygii</taxon>
        <taxon>Neopterygii</taxon>
        <taxon>Teleostei</taxon>
        <taxon>Ostariophysi</taxon>
        <taxon>Cypriniformes</taxon>
        <taxon>Nemacheilidae</taxon>
        <taxon>Triplophysa</taxon>
    </lineage>
</organism>
<sequence>AAVFAVIVVLAAFCRSGHAKMTSEDVFVLNTTQLANNESKEEPQVLAIQKPCGTEHEGYCVNGACTYLSDLDIPICRCNQMYSGVRCEHMLLDIHSFSSPEEVIGISCGVILLLGALVGVIVFCFLNKRCRKTSPPYKNYGSENSV</sequence>
<evidence type="ECO:0000256" key="2">
    <source>
        <dbReference type="ARBA" id="ARBA00022536"/>
    </source>
</evidence>
<evidence type="ECO:0000256" key="3">
    <source>
        <dbReference type="ARBA" id="ARBA00022692"/>
    </source>
</evidence>
<evidence type="ECO:0000313" key="14">
    <source>
        <dbReference type="Proteomes" id="UP001059041"/>
    </source>
</evidence>
<evidence type="ECO:0000256" key="11">
    <source>
        <dbReference type="SAM" id="SignalP"/>
    </source>
</evidence>
<evidence type="ECO:0000256" key="5">
    <source>
        <dbReference type="ARBA" id="ARBA00023030"/>
    </source>
</evidence>
<evidence type="ECO:0000256" key="9">
    <source>
        <dbReference type="PROSITE-ProRule" id="PRU00076"/>
    </source>
</evidence>
<dbReference type="GO" id="GO:0016020">
    <property type="term" value="C:membrane"/>
    <property type="evidence" value="ECO:0007669"/>
    <property type="project" value="UniProtKB-SubCell"/>
</dbReference>